<dbReference type="WBParaSite" id="PDA_v2.g18516.t1">
    <property type="protein sequence ID" value="PDA_v2.g18516.t1"/>
    <property type="gene ID" value="PDA_v2.g18516"/>
</dbReference>
<keyword evidence="1" id="KW-0472">Membrane</keyword>
<evidence type="ECO:0000313" key="2">
    <source>
        <dbReference type="Proteomes" id="UP000887578"/>
    </source>
</evidence>
<accession>A0A914PJG4</accession>
<name>A0A914PJG4_9BILA</name>
<feature type="transmembrane region" description="Helical" evidence="1">
    <location>
        <begin position="33"/>
        <end position="52"/>
    </location>
</feature>
<dbReference type="AlphaFoldDB" id="A0A914PJG4"/>
<keyword evidence="1" id="KW-1133">Transmembrane helix</keyword>
<evidence type="ECO:0000313" key="3">
    <source>
        <dbReference type="WBParaSite" id="PDA_v2.g18516.t1"/>
    </source>
</evidence>
<keyword evidence="1" id="KW-0812">Transmembrane</keyword>
<protein>
    <submittedName>
        <fullName evidence="3">G-protein coupled receptors family 1 profile domain-containing protein</fullName>
    </submittedName>
</protein>
<reference evidence="3" key="1">
    <citation type="submission" date="2022-11" db="UniProtKB">
        <authorList>
            <consortium name="WormBaseParasite"/>
        </authorList>
    </citation>
    <scope>IDENTIFICATION</scope>
</reference>
<keyword evidence="2" id="KW-1185">Reference proteome</keyword>
<proteinExistence type="predicted"/>
<dbReference type="Proteomes" id="UP000887578">
    <property type="component" value="Unplaced"/>
</dbReference>
<sequence length="215" mass="23836">MICFALSWLPIIITQFIPTTLLSSADIGTMKFAFMWLGIGCPSSKLLIFIFINPEFRRTFCALCTGMTAYSSPSATAAAAESTSYSSLDFIDCCIPEQRSCLSSMCCGLFCGCCICFRKFCCCCDDSTTIATTTTTTTVPTYYHHQNSIPTTNTNNNRRIINSSHSYIDERVTGPMLLTTTSTTTDPNNFINSRYIPEYGSFSRYPSNYSTEGYT</sequence>
<dbReference type="Gene3D" id="1.20.1070.10">
    <property type="entry name" value="Rhodopsin 7-helix transmembrane proteins"/>
    <property type="match status" value="1"/>
</dbReference>
<evidence type="ECO:0000256" key="1">
    <source>
        <dbReference type="SAM" id="Phobius"/>
    </source>
</evidence>
<organism evidence="2 3">
    <name type="scientific">Panagrolaimus davidi</name>
    <dbReference type="NCBI Taxonomy" id="227884"/>
    <lineage>
        <taxon>Eukaryota</taxon>
        <taxon>Metazoa</taxon>
        <taxon>Ecdysozoa</taxon>
        <taxon>Nematoda</taxon>
        <taxon>Chromadorea</taxon>
        <taxon>Rhabditida</taxon>
        <taxon>Tylenchina</taxon>
        <taxon>Panagrolaimomorpha</taxon>
        <taxon>Panagrolaimoidea</taxon>
        <taxon>Panagrolaimidae</taxon>
        <taxon>Panagrolaimus</taxon>
    </lineage>
</organism>